<evidence type="ECO:0000313" key="2">
    <source>
        <dbReference type="EMBL" id="KAB2953676.1"/>
    </source>
</evidence>
<dbReference type="Gene3D" id="3.30.457.10">
    <property type="entry name" value="Copper amine oxidase-like, N-terminal domain"/>
    <property type="match status" value="1"/>
</dbReference>
<reference evidence="2 3" key="1">
    <citation type="submission" date="2019-10" db="EMBL/GenBank/DDBJ databases">
        <title>Whole-genome sequence of the extremophile Heliorestis acidaminivorans DSM 24790.</title>
        <authorList>
            <person name="Kyndt J.A."/>
            <person name="Meyer T.E."/>
        </authorList>
    </citation>
    <scope>NUCLEOTIDE SEQUENCE [LARGE SCALE GENOMIC DNA]</scope>
    <source>
        <strain evidence="2 3">DSM 24790</strain>
    </source>
</reference>
<evidence type="ECO:0000259" key="1">
    <source>
        <dbReference type="Pfam" id="PF07833"/>
    </source>
</evidence>
<dbReference type="SUPFAM" id="SSF55383">
    <property type="entry name" value="Copper amine oxidase, domain N"/>
    <property type="match status" value="2"/>
</dbReference>
<organism evidence="2 3">
    <name type="scientific">Heliorestis acidaminivorans</name>
    <dbReference type="NCBI Taxonomy" id="553427"/>
    <lineage>
        <taxon>Bacteria</taxon>
        <taxon>Bacillati</taxon>
        <taxon>Bacillota</taxon>
        <taxon>Clostridia</taxon>
        <taxon>Eubacteriales</taxon>
        <taxon>Heliobacteriaceae</taxon>
        <taxon>Heliorestis</taxon>
    </lineage>
</organism>
<sequence>MFFYGKGSFVVAISCFFLFSSMFIQPILIQPIWAEEAKVVTSDFASSYGDIPVVYIGHNQQQARDITLTEVVPESLMARESHNELRLYLPLGISFEEIPSFKIVEGDALISAGSVTTRYDRTGFHYASATIVSSSSSPTRILISNINLRVSRSVPSGDVVVKIKGTALNETTGFANDTVEEVVIASAQLPDKWAFSPYLGDRQSEKEYLFPTYSRPEVLHFTVGEETYWVEDEQREMDVVPYIEGEHLYLPLRFLLEGIGLSDEDILWDGNSETLTIFSGLTFIQLTVGDSSLRQNGLVVDTMEAPLVLSESGRLMVPLRAVAERLGYEVSWDGGTGQAHLRKGK</sequence>
<dbReference type="RefSeq" id="WP_151618571.1">
    <property type="nucleotide sequence ID" value="NZ_WBXO01000002.1"/>
</dbReference>
<dbReference type="AlphaFoldDB" id="A0A6I0EYU4"/>
<comment type="caution">
    <text evidence="2">The sequence shown here is derived from an EMBL/GenBank/DDBJ whole genome shotgun (WGS) entry which is preliminary data.</text>
</comment>
<protein>
    <submittedName>
        <fullName evidence="2">Copper amine oxidase N-terminal domain-containing protein</fullName>
    </submittedName>
</protein>
<dbReference type="InterPro" id="IPR012854">
    <property type="entry name" value="Cu_amine_oxidase-like_N"/>
</dbReference>
<proteinExistence type="predicted"/>
<dbReference type="Proteomes" id="UP000468766">
    <property type="component" value="Unassembled WGS sequence"/>
</dbReference>
<dbReference type="OrthoDB" id="2023214at2"/>
<dbReference type="InterPro" id="IPR036582">
    <property type="entry name" value="Mao_N_sf"/>
</dbReference>
<dbReference type="EMBL" id="WBXO01000002">
    <property type="protein sequence ID" value="KAB2953676.1"/>
    <property type="molecule type" value="Genomic_DNA"/>
</dbReference>
<gene>
    <name evidence="2" type="ORF">F9B85_03390</name>
</gene>
<evidence type="ECO:0000313" key="3">
    <source>
        <dbReference type="Proteomes" id="UP000468766"/>
    </source>
</evidence>
<accession>A0A6I0EYU4</accession>
<name>A0A6I0EYU4_9FIRM</name>
<dbReference type="Pfam" id="PF07833">
    <property type="entry name" value="Cu_amine_oxidN1"/>
    <property type="match status" value="1"/>
</dbReference>
<feature type="domain" description="Copper amine oxidase-like N-terminal" evidence="1">
    <location>
        <begin position="230"/>
        <end position="339"/>
    </location>
</feature>
<keyword evidence="3" id="KW-1185">Reference proteome</keyword>